<feature type="domain" description="S1 motif" evidence="8">
    <location>
        <begin position="459"/>
        <end position="529"/>
    </location>
</feature>
<dbReference type="CDD" id="cd05688">
    <property type="entry name" value="S1_RPS1_repeat_ec3"/>
    <property type="match status" value="1"/>
</dbReference>
<dbReference type="Gene3D" id="2.40.50.140">
    <property type="entry name" value="Nucleic acid-binding proteins"/>
    <property type="match status" value="6"/>
</dbReference>
<accession>A0A9X1TCR4</accession>
<dbReference type="GO" id="GO:0003729">
    <property type="term" value="F:mRNA binding"/>
    <property type="evidence" value="ECO:0007669"/>
    <property type="project" value="TreeGrafter"/>
</dbReference>
<keyword evidence="5 7" id="KW-0687">Ribonucleoprotein</keyword>
<keyword evidence="3 7" id="KW-0694">RNA-binding</keyword>
<dbReference type="GO" id="GO:0003735">
    <property type="term" value="F:structural constituent of ribosome"/>
    <property type="evidence" value="ECO:0007669"/>
    <property type="project" value="InterPro"/>
</dbReference>
<dbReference type="InterPro" id="IPR050437">
    <property type="entry name" value="Ribos_protein_bS1-like"/>
</dbReference>
<dbReference type="PIRSF" id="PIRSF002111">
    <property type="entry name" value="RpsA"/>
    <property type="match status" value="1"/>
</dbReference>
<dbReference type="PROSITE" id="PS50126">
    <property type="entry name" value="S1"/>
    <property type="match status" value="6"/>
</dbReference>
<comment type="function">
    <text evidence="6 7">Binds mRNA; thus facilitating recognition of the initiation point. It is needed to translate mRNA with a short Shine-Dalgarno (SD) purine-rich sequence.</text>
</comment>
<evidence type="ECO:0000259" key="8">
    <source>
        <dbReference type="PROSITE" id="PS50126"/>
    </source>
</evidence>
<evidence type="ECO:0000313" key="10">
    <source>
        <dbReference type="Proteomes" id="UP001139035"/>
    </source>
</evidence>
<dbReference type="GO" id="GO:0006412">
    <property type="term" value="P:translation"/>
    <property type="evidence" value="ECO:0007669"/>
    <property type="project" value="InterPro"/>
</dbReference>
<gene>
    <name evidence="9" type="primary">rpsA</name>
    <name evidence="9" type="ORF">LZD57_14955</name>
</gene>
<evidence type="ECO:0000256" key="3">
    <source>
        <dbReference type="ARBA" id="ARBA00022884"/>
    </source>
</evidence>
<dbReference type="Pfam" id="PF00575">
    <property type="entry name" value="S1"/>
    <property type="match status" value="6"/>
</dbReference>
<dbReference type="GO" id="GO:0022627">
    <property type="term" value="C:cytosolic small ribosomal subunit"/>
    <property type="evidence" value="ECO:0007669"/>
    <property type="project" value="TreeGrafter"/>
</dbReference>
<feature type="domain" description="S1 motif" evidence="8">
    <location>
        <begin position="111"/>
        <end position="177"/>
    </location>
</feature>
<evidence type="ECO:0000256" key="7">
    <source>
        <dbReference type="PIRNR" id="PIRNR002111"/>
    </source>
</evidence>
<evidence type="ECO:0000256" key="2">
    <source>
        <dbReference type="ARBA" id="ARBA00022737"/>
    </source>
</evidence>
<dbReference type="InterPro" id="IPR012340">
    <property type="entry name" value="NA-bd_OB-fold"/>
</dbReference>
<protein>
    <recommendedName>
        <fullName evidence="7">30S ribosomal protein S1</fullName>
    </recommendedName>
</protein>
<dbReference type="InterPro" id="IPR003029">
    <property type="entry name" value="S1_domain"/>
</dbReference>
<dbReference type="SMART" id="SM00316">
    <property type="entry name" value="S1"/>
    <property type="match status" value="6"/>
</dbReference>
<dbReference type="RefSeq" id="WP_233720286.1">
    <property type="nucleotide sequence ID" value="NZ_JAJUWU010000015.1"/>
</dbReference>
<dbReference type="NCBIfam" id="NF004952">
    <property type="entry name" value="PRK06299.1-2"/>
    <property type="match status" value="1"/>
</dbReference>
<dbReference type="FunFam" id="2.40.50.140:FF:000011">
    <property type="entry name" value="30S ribosomal protein S1"/>
    <property type="match status" value="1"/>
</dbReference>
<organism evidence="9 10">
    <name type="scientific">Jiella avicenniae</name>
    <dbReference type="NCBI Taxonomy" id="2907202"/>
    <lineage>
        <taxon>Bacteria</taxon>
        <taxon>Pseudomonadati</taxon>
        <taxon>Pseudomonadota</taxon>
        <taxon>Alphaproteobacteria</taxon>
        <taxon>Hyphomicrobiales</taxon>
        <taxon>Aurantimonadaceae</taxon>
        <taxon>Jiella</taxon>
    </lineage>
</organism>
<dbReference type="FunFam" id="2.40.50.140:FF:000018">
    <property type="entry name" value="30S ribosomal protein S1"/>
    <property type="match status" value="1"/>
</dbReference>
<reference evidence="9" key="1">
    <citation type="submission" date="2022-01" db="EMBL/GenBank/DDBJ databases">
        <title>Jiella avicenniae sp. nov., a novel endophytic bacterium isolated from bark of Avicennia marina.</title>
        <authorList>
            <person name="Tuo L."/>
        </authorList>
    </citation>
    <scope>NUCLEOTIDE SEQUENCE</scope>
    <source>
        <strain evidence="9">CBK1P-4</strain>
    </source>
</reference>
<evidence type="ECO:0000256" key="5">
    <source>
        <dbReference type="ARBA" id="ARBA00023274"/>
    </source>
</evidence>
<evidence type="ECO:0000256" key="1">
    <source>
        <dbReference type="ARBA" id="ARBA00006767"/>
    </source>
</evidence>
<dbReference type="InterPro" id="IPR035104">
    <property type="entry name" value="Ribosomal_protein_S1-like"/>
</dbReference>
<dbReference type="NCBIfam" id="TIGR00717">
    <property type="entry name" value="rpsA"/>
    <property type="match status" value="1"/>
</dbReference>
<dbReference type="NCBIfam" id="NF004955">
    <property type="entry name" value="PRK06299.1-5"/>
    <property type="match status" value="1"/>
</dbReference>
<sequence>MSNLNPSREDFASLLEASFHEQDVAEGMVVKGTVVAIEKDMAVIDAGLKVEGRVPLKEFGAKGKDGELKIGDTVEIYVERIENALGEAVLSRDKARREESWVKLEKQFEAGEKVEGQIFNQVKGGFTVDLDGAVAFLPRSQVDIRPIRDVTPLMNTPQPFQILKMDKRRGNIVVSRRTVLEESRAEQRSEIVQNLEEGQVVEGIVKNITDYGAFVDLGGIDGLLHVTDMAWRRVNHPTEILQIGQTVKVQIIRINQETHRISLGMKQLEADPWDGIGVKYPMGVKVTGRVTNITDYGAFVELEPGIEGLIHVSEMSWTKKNVHPGKILATSQEVEVVVLEVDPNKRRISLGLKQTLQNPWEAFRDKFPIGTQVEGEVKNKTEFGLFIGLEGDVDGMVHLSDLDWNRPGEQVIEEFNKGDMVKAQVLDIDVDKERISLGMKQVAGDPFVDAAEAGEIRRGSVVTCEVTEIKDGGIEVKLVDTDLTAFIRRSDLARDRDEQRPERFQVGQKVDARVTQFDKKARKVGVSIKALQIAEEKEAVQQYGSQDSGASLGDILGAALKNRGDDE</sequence>
<dbReference type="PANTHER" id="PTHR10724">
    <property type="entry name" value="30S RIBOSOMAL PROTEIN S1"/>
    <property type="match status" value="1"/>
</dbReference>
<dbReference type="CDD" id="cd05687">
    <property type="entry name" value="S1_RPS1_repeat_ec1_hs1"/>
    <property type="match status" value="1"/>
</dbReference>
<keyword evidence="4 7" id="KW-0689">Ribosomal protein</keyword>
<proteinExistence type="inferred from homology"/>
<name>A0A9X1TCR4_9HYPH</name>
<feature type="domain" description="S1 motif" evidence="8">
    <location>
        <begin position="198"/>
        <end position="266"/>
    </location>
</feature>
<feature type="domain" description="S1 motif" evidence="8">
    <location>
        <begin position="370"/>
        <end position="440"/>
    </location>
</feature>
<comment type="similarity">
    <text evidence="1 7">Belongs to the bacterial ribosomal protein bS1 family.</text>
</comment>
<evidence type="ECO:0000313" key="9">
    <source>
        <dbReference type="EMBL" id="MCE7029293.1"/>
    </source>
</evidence>
<dbReference type="PANTHER" id="PTHR10724:SF7">
    <property type="entry name" value="SMALL RIBOSOMAL SUBUNIT PROTEIN BS1C"/>
    <property type="match status" value="1"/>
</dbReference>
<dbReference type="CDD" id="cd05691">
    <property type="entry name" value="S1_RPS1_repeat_ec6"/>
    <property type="match status" value="1"/>
</dbReference>
<evidence type="ECO:0000256" key="6">
    <source>
        <dbReference type="ARBA" id="ARBA00025604"/>
    </source>
</evidence>
<dbReference type="SUPFAM" id="SSF50249">
    <property type="entry name" value="Nucleic acid-binding proteins"/>
    <property type="match status" value="6"/>
</dbReference>
<feature type="domain" description="S1 motif" evidence="8">
    <location>
        <begin position="27"/>
        <end position="93"/>
    </location>
</feature>
<feature type="domain" description="S1 motif" evidence="8">
    <location>
        <begin position="283"/>
        <end position="353"/>
    </location>
</feature>
<evidence type="ECO:0000256" key="4">
    <source>
        <dbReference type="ARBA" id="ARBA00022980"/>
    </source>
</evidence>
<dbReference type="InterPro" id="IPR000110">
    <property type="entry name" value="Ribosomal_bS1"/>
</dbReference>
<keyword evidence="10" id="KW-1185">Reference proteome</keyword>
<dbReference type="CDD" id="cd04465">
    <property type="entry name" value="S1_RPS1_repeat_ec2_hs2"/>
    <property type="match status" value="1"/>
</dbReference>
<keyword evidence="2" id="KW-0677">Repeat</keyword>
<dbReference type="PRINTS" id="PR00681">
    <property type="entry name" value="RIBOSOMALS1"/>
</dbReference>
<comment type="caution">
    <text evidence="9">The sequence shown here is derived from an EMBL/GenBank/DDBJ whole genome shotgun (WGS) entry which is preliminary data.</text>
</comment>
<dbReference type="Proteomes" id="UP001139035">
    <property type="component" value="Unassembled WGS sequence"/>
</dbReference>
<dbReference type="EMBL" id="JAJUWU010000015">
    <property type="protein sequence ID" value="MCE7029293.1"/>
    <property type="molecule type" value="Genomic_DNA"/>
</dbReference>
<dbReference type="AlphaFoldDB" id="A0A9X1TCR4"/>